<dbReference type="OrthoDB" id="342730at2759"/>
<keyword evidence="1" id="KW-0732">Signal</keyword>
<evidence type="ECO:0000313" key="3">
    <source>
        <dbReference type="Proteomes" id="UP000821853"/>
    </source>
</evidence>
<feature type="signal peptide" evidence="1">
    <location>
        <begin position="1"/>
        <end position="21"/>
    </location>
</feature>
<feature type="chain" id="PRO_5039933919" evidence="1">
    <location>
        <begin position="22"/>
        <end position="113"/>
    </location>
</feature>
<dbReference type="Gene3D" id="2.120.10.30">
    <property type="entry name" value="TolB, C-terminal domain"/>
    <property type="match status" value="1"/>
</dbReference>
<gene>
    <name evidence="2" type="ORF">HPB48_021410</name>
</gene>
<evidence type="ECO:0000256" key="1">
    <source>
        <dbReference type="SAM" id="SignalP"/>
    </source>
</evidence>
<dbReference type="Proteomes" id="UP000821853">
    <property type="component" value="Unassembled WGS sequence"/>
</dbReference>
<keyword evidence="3" id="KW-1185">Reference proteome</keyword>
<dbReference type="AlphaFoldDB" id="A0A9J6FQP2"/>
<dbReference type="SUPFAM" id="SSF63829">
    <property type="entry name" value="Calcium-dependent phosphotriesterase"/>
    <property type="match status" value="1"/>
</dbReference>
<dbReference type="VEuPathDB" id="VectorBase:HLOH_051151"/>
<organism evidence="2 3">
    <name type="scientific">Haemaphysalis longicornis</name>
    <name type="common">Bush tick</name>
    <dbReference type="NCBI Taxonomy" id="44386"/>
    <lineage>
        <taxon>Eukaryota</taxon>
        <taxon>Metazoa</taxon>
        <taxon>Ecdysozoa</taxon>
        <taxon>Arthropoda</taxon>
        <taxon>Chelicerata</taxon>
        <taxon>Arachnida</taxon>
        <taxon>Acari</taxon>
        <taxon>Parasitiformes</taxon>
        <taxon>Ixodida</taxon>
        <taxon>Ixodoidea</taxon>
        <taxon>Ixodidae</taxon>
        <taxon>Haemaphysalinae</taxon>
        <taxon>Haemaphysalis</taxon>
    </lineage>
</organism>
<accession>A0A9J6FQP2</accession>
<name>A0A9J6FQP2_HAELO</name>
<reference evidence="2 3" key="1">
    <citation type="journal article" date="2020" name="Cell">
        <title>Large-Scale Comparative Analyses of Tick Genomes Elucidate Their Genetic Diversity and Vector Capacities.</title>
        <authorList>
            <consortium name="Tick Genome and Microbiome Consortium (TIGMIC)"/>
            <person name="Jia N."/>
            <person name="Wang J."/>
            <person name="Shi W."/>
            <person name="Du L."/>
            <person name="Sun Y."/>
            <person name="Zhan W."/>
            <person name="Jiang J.F."/>
            <person name="Wang Q."/>
            <person name="Zhang B."/>
            <person name="Ji P."/>
            <person name="Bell-Sakyi L."/>
            <person name="Cui X.M."/>
            <person name="Yuan T.T."/>
            <person name="Jiang B.G."/>
            <person name="Yang W.F."/>
            <person name="Lam T.T."/>
            <person name="Chang Q.C."/>
            <person name="Ding S.J."/>
            <person name="Wang X.J."/>
            <person name="Zhu J.G."/>
            <person name="Ruan X.D."/>
            <person name="Zhao L."/>
            <person name="Wei J.T."/>
            <person name="Ye R.Z."/>
            <person name="Que T.C."/>
            <person name="Du C.H."/>
            <person name="Zhou Y.H."/>
            <person name="Cheng J.X."/>
            <person name="Dai P.F."/>
            <person name="Guo W.B."/>
            <person name="Han X.H."/>
            <person name="Huang E.J."/>
            <person name="Li L.F."/>
            <person name="Wei W."/>
            <person name="Gao Y.C."/>
            <person name="Liu J.Z."/>
            <person name="Shao H.Z."/>
            <person name="Wang X."/>
            <person name="Wang C.C."/>
            <person name="Yang T.C."/>
            <person name="Huo Q.B."/>
            <person name="Li W."/>
            <person name="Chen H.Y."/>
            <person name="Chen S.E."/>
            <person name="Zhou L.G."/>
            <person name="Ni X.B."/>
            <person name="Tian J.H."/>
            <person name="Sheng Y."/>
            <person name="Liu T."/>
            <person name="Pan Y.S."/>
            <person name="Xia L.Y."/>
            <person name="Li J."/>
            <person name="Zhao F."/>
            <person name="Cao W.C."/>
        </authorList>
    </citation>
    <scope>NUCLEOTIDE SEQUENCE [LARGE SCALE GENOMIC DNA]</scope>
    <source>
        <strain evidence="2">HaeL-2018</strain>
    </source>
</reference>
<dbReference type="InterPro" id="IPR011042">
    <property type="entry name" value="6-blade_b-propeller_TolB-like"/>
</dbReference>
<evidence type="ECO:0000313" key="2">
    <source>
        <dbReference type="EMBL" id="KAH9365099.1"/>
    </source>
</evidence>
<protein>
    <submittedName>
        <fullName evidence="2">Uncharacterized protein</fullName>
    </submittedName>
</protein>
<comment type="caution">
    <text evidence="2">The sequence shown here is derived from an EMBL/GenBank/DDBJ whole genome shotgun (WGS) entry which is preliminary data.</text>
</comment>
<dbReference type="EMBL" id="JABSTR010000003">
    <property type="protein sequence ID" value="KAH9365099.1"/>
    <property type="molecule type" value="Genomic_DNA"/>
</dbReference>
<sequence>MWGAWWSSSAATCATSSSTRAATILRKFVCSDQLTFPNGVVVNQEEEKIFISDNLAHCVKVFIYTGAHLRQIGGEGVTNFPVAVCLIGTWGICWLANNHRGFNVTVFTQEGRS</sequence>
<proteinExistence type="predicted"/>